<dbReference type="GO" id="GO:0005634">
    <property type="term" value="C:nucleus"/>
    <property type="evidence" value="ECO:0007669"/>
    <property type="project" value="UniProtKB-SubCell"/>
</dbReference>
<dbReference type="Pfam" id="PF09496">
    <property type="entry name" value="CENP-O"/>
    <property type="match status" value="1"/>
</dbReference>
<evidence type="ECO:0000256" key="6">
    <source>
        <dbReference type="ARBA" id="ARBA00023328"/>
    </source>
</evidence>
<dbReference type="GO" id="GO:0000776">
    <property type="term" value="C:kinetochore"/>
    <property type="evidence" value="ECO:0007669"/>
    <property type="project" value="InterPro"/>
</dbReference>
<dbReference type="EMBL" id="QLNQ01000028">
    <property type="protein sequence ID" value="RCK57515.1"/>
    <property type="molecule type" value="Genomic_DNA"/>
</dbReference>
<keyword evidence="6" id="KW-0137">Centromere</keyword>
<comment type="similarity">
    <text evidence="3">Belongs to the CENP-O/MCM21 family.</text>
</comment>
<evidence type="ECO:0000256" key="7">
    <source>
        <dbReference type="SAM" id="Coils"/>
    </source>
</evidence>
<gene>
    <name evidence="9" type="primary">MCM21</name>
    <name evidence="9" type="ORF">Cantr_06901</name>
</gene>
<keyword evidence="7" id="KW-0175">Coiled coil</keyword>
<dbReference type="STRING" id="5486.A0A367XV59"/>
<dbReference type="InterPro" id="IPR018464">
    <property type="entry name" value="CENP-O"/>
</dbReference>
<reference evidence="9 10" key="1">
    <citation type="submission" date="2018-06" db="EMBL/GenBank/DDBJ databases">
        <title>Whole genome sequencing of Candida tropicalis (genome annotated by CSBL at Korea University).</title>
        <authorList>
            <person name="Ahn J."/>
        </authorList>
    </citation>
    <scope>NUCLEOTIDE SEQUENCE [LARGE SCALE GENOMIC DNA]</scope>
    <source>
        <strain evidence="9 10">ATCC 20962</strain>
    </source>
</reference>
<evidence type="ECO:0000256" key="1">
    <source>
        <dbReference type="ARBA" id="ARBA00004123"/>
    </source>
</evidence>
<feature type="compositionally biased region" description="Polar residues" evidence="8">
    <location>
        <begin position="74"/>
        <end position="86"/>
    </location>
</feature>
<evidence type="ECO:0000313" key="10">
    <source>
        <dbReference type="Proteomes" id="UP000253472"/>
    </source>
</evidence>
<feature type="region of interest" description="Disordered" evidence="8">
    <location>
        <begin position="65"/>
        <end position="88"/>
    </location>
</feature>
<dbReference type="Proteomes" id="UP000253472">
    <property type="component" value="Unassembled WGS sequence"/>
</dbReference>
<dbReference type="OrthoDB" id="10050372at2759"/>
<keyword evidence="10" id="KW-1185">Reference proteome</keyword>
<proteinExistence type="inferred from homology"/>
<accession>A0A367XV59</accession>
<evidence type="ECO:0000313" key="9">
    <source>
        <dbReference type="EMBL" id="RCK57515.1"/>
    </source>
</evidence>
<evidence type="ECO:0000256" key="3">
    <source>
        <dbReference type="ARBA" id="ARBA00007321"/>
    </source>
</evidence>
<keyword evidence="4" id="KW-0158">Chromosome</keyword>
<evidence type="ECO:0000256" key="8">
    <source>
        <dbReference type="SAM" id="MobiDB-lite"/>
    </source>
</evidence>
<protein>
    <submittedName>
        <fullName evidence="9">Central kinetochore subunit MCM21</fullName>
    </submittedName>
</protein>
<feature type="coiled-coil region" evidence="7">
    <location>
        <begin position="7"/>
        <end position="34"/>
    </location>
</feature>
<organism evidence="9 10">
    <name type="scientific">Candida viswanathii</name>
    <dbReference type="NCBI Taxonomy" id="5486"/>
    <lineage>
        <taxon>Eukaryota</taxon>
        <taxon>Fungi</taxon>
        <taxon>Dikarya</taxon>
        <taxon>Ascomycota</taxon>
        <taxon>Saccharomycotina</taxon>
        <taxon>Pichiomycetes</taxon>
        <taxon>Debaryomycetaceae</taxon>
        <taxon>Candida/Lodderomyces clade</taxon>
        <taxon>Candida</taxon>
    </lineage>
</organism>
<keyword evidence="5" id="KW-0539">Nucleus</keyword>
<comment type="caution">
    <text evidence="9">The sequence shown here is derived from an EMBL/GenBank/DDBJ whole genome shotgun (WGS) entry which is preliminary data.</text>
</comment>
<comment type="subcellular location">
    <subcellularLocation>
        <location evidence="2">Chromosome</location>
        <location evidence="2">Centromere</location>
    </subcellularLocation>
    <subcellularLocation>
        <location evidence="1">Nucleus</location>
    </subcellularLocation>
</comment>
<sequence>MNAVEEIEKLQREIEEISQDITQLEQNITSLQNAPPPPPPNEVPIDLDIPETIKHNYLDESIMKYFQPKPTPPRHQQQPKQANPTPINDLELKENILYENIYRMFGITTFPINQYLFSNTSDTILGLRFETYSQFSHTYRLPYYAILRKSTTTSAKSDTATVTTWTHTAILNRYNFTDQENLSRFAEIVYEALNKVQYKTDKFDGLTRFTKDQFGLIGDAAVFEKVSYDSQCQRVNLAFLAKKSRLDLELICSSDVIEIVSFSYGSGVDERLGNQLVMCKAILEIAR</sequence>
<dbReference type="AlphaFoldDB" id="A0A367XV59"/>
<evidence type="ECO:0000256" key="5">
    <source>
        <dbReference type="ARBA" id="ARBA00023242"/>
    </source>
</evidence>
<name>A0A367XV59_9ASCO</name>
<evidence type="ECO:0000256" key="4">
    <source>
        <dbReference type="ARBA" id="ARBA00022454"/>
    </source>
</evidence>
<evidence type="ECO:0000256" key="2">
    <source>
        <dbReference type="ARBA" id="ARBA00004584"/>
    </source>
</evidence>